<evidence type="ECO:0000256" key="5">
    <source>
        <dbReference type="SAM" id="SignalP"/>
    </source>
</evidence>
<dbReference type="PANTHER" id="PTHR23301">
    <property type="entry name" value="CHITIN BINDING PERITROPHIN-A"/>
    <property type="match status" value="1"/>
</dbReference>
<keyword evidence="4" id="KW-0812">Transmembrane</keyword>
<feature type="region of interest" description="Disordered" evidence="3">
    <location>
        <begin position="255"/>
        <end position="295"/>
    </location>
</feature>
<dbReference type="InterPro" id="IPR051940">
    <property type="entry name" value="Chitin_bind-dev_reg"/>
</dbReference>
<evidence type="ECO:0000313" key="6">
    <source>
        <dbReference type="EMBL" id="CUF64888.1"/>
    </source>
</evidence>
<dbReference type="AlphaFoldDB" id="A0A0S4IXU5"/>
<proteinExistence type="predicted"/>
<name>A0A0S4IXU5_BODSA</name>
<evidence type="ECO:0000256" key="4">
    <source>
        <dbReference type="SAM" id="Phobius"/>
    </source>
</evidence>
<accession>A0A0S4IXU5</accession>
<evidence type="ECO:0000256" key="3">
    <source>
        <dbReference type="SAM" id="MobiDB-lite"/>
    </source>
</evidence>
<sequence>MSFNRSPLLIAGWFAILLLIKCVSSDGARNGDIPCPALCGDVCTPATTTVPPIAAINSYLLSQSRSVHEYQFNHSAGTASRNASMLPDCSPYTWAETYRGVRTSTVALTARAMLSVGDSWTSKSLIRSLSTHEGNAYGTLNGSALCALQDLGYKYFQNTLAPLGYGECFHFDWVSSVGHFPDPENENLTIPFASGTPALQNTVLLGISALALDGRLQVAPSLSAGMFENFIYVLELMQIQNLFAESPQKMPGMSARHAVASQVTEVETTAAPTSPATTTAASGEDDNPTFHPLPPVRTLSVSLEMTDTVEVNTTTAAPNTTTTTEEPSTTTTTTTSEAPNTTTTTTTTTAVITSTTTEAPTTTTTSSEAPNSTTSEPTTTTTTVEPTSTSSPTNAISTTGEQNTTTTSAPVTTIEPSTTTTAPAMNTSTMPTSTDLTTTTTTTEPTTTTTTTDVTTTSEPSTTTAEPNTTTTAPSTSEPTTTTTTVAPATPVPTIAPDFHAQMLTQCLLLSWMRGFSEFQVRYPGILTAYQSAQVETVWNQTNKTVAQWFCSASMLNMSRTSPFIPFSIDLVSFAYNNTNDVWTQCVGLAAIGTLLDTMCSSYPLSFNILNTVMSTFAVRNANNVVLGIAASVREQRQGIVDVDVTGVCLMAARRLQAAYLPSFITEFVSIIEALGGNTSFMVQQDCERIDESYPSAGAFDTSRPTAECGGPLLSLRTSAIRYLALKGTNPFDVVSSFPTLPPVPTSPPVAQPQSTVNMVIGGAVGGVVVLVALAVIFRRVRRAPKTEVLLQAPSENLGFY</sequence>
<keyword evidence="5" id="KW-0732">Signal</keyword>
<evidence type="ECO:0000256" key="2">
    <source>
        <dbReference type="ARBA" id="ARBA00023157"/>
    </source>
</evidence>
<feature type="chain" id="PRO_5006621770" evidence="5">
    <location>
        <begin position="26"/>
        <end position="801"/>
    </location>
</feature>
<evidence type="ECO:0000256" key="1">
    <source>
        <dbReference type="ARBA" id="ARBA00022669"/>
    </source>
</evidence>
<feature type="signal peptide" evidence="5">
    <location>
        <begin position="1"/>
        <end position="25"/>
    </location>
</feature>
<evidence type="ECO:0000313" key="7">
    <source>
        <dbReference type="Proteomes" id="UP000051952"/>
    </source>
</evidence>
<reference evidence="7" key="1">
    <citation type="submission" date="2015-09" db="EMBL/GenBank/DDBJ databases">
        <authorList>
            <consortium name="Pathogen Informatics"/>
        </authorList>
    </citation>
    <scope>NUCLEOTIDE SEQUENCE [LARGE SCALE GENOMIC DNA]</scope>
    <source>
        <strain evidence="7">Lake Konstanz</strain>
    </source>
</reference>
<protein>
    <submittedName>
        <fullName evidence="6">Membrane-associated protein, putative</fullName>
    </submittedName>
</protein>
<dbReference type="GO" id="GO:0008061">
    <property type="term" value="F:chitin binding"/>
    <property type="evidence" value="ECO:0007669"/>
    <property type="project" value="UniProtKB-KW"/>
</dbReference>
<keyword evidence="2" id="KW-1015">Disulfide bond</keyword>
<dbReference type="EMBL" id="CYKH01000376">
    <property type="protein sequence ID" value="CUF64888.1"/>
    <property type="molecule type" value="Genomic_DNA"/>
</dbReference>
<keyword evidence="7" id="KW-1185">Reference proteome</keyword>
<dbReference type="VEuPathDB" id="TriTrypDB:BSAL_64410"/>
<feature type="compositionally biased region" description="Low complexity" evidence="3">
    <location>
        <begin position="263"/>
        <end position="282"/>
    </location>
</feature>
<feature type="transmembrane region" description="Helical" evidence="4">
    <location>
        <begin position="757"/>
        <end position="778"/>
    </location>
</feature>
<feature type="region of interest" description="Disordered" evidence="3">
    <location>
        <begin position="311"/>
        <end position="489"/>
    </location>
</feature>
<dbReference type="PANTHER" id="PTHR23301:SF0">
    <property type="entry name" value="CHITIN-BINDING TYPE-2 DOMAIN-CONTAINING PROTEIN-RELATED"/>
    <property type="match status" value="1"/>
</dbReference>
<keyword evidence="4" id="KW-1133">Transmembrane helix</keyword>
<dbReference type="Proteomes" id="UP000051952">
    <property type="component" value="Unassembled WGS sequence"/>
</dbReference>
<gene>
    <name evidence="6" type="ORF">BSAL_64410</name>
</gene>
<organism evidence="6 7">
    <name type="scientific">Bodo saltans</name>
    <name type="common">Flagellated protozoan</name>
    <dbReference type="NCBI Taxonomy" id="75058"/>
    <lineage>
        <taxon>Eukaryota</taxon>
        <taxon>Discoba</taxon>
        <taxon>Euglenozoa</taxon>
        <taxon>Kinetoplastea</taxon>
        <taxon>Metakinetoplastina</taxon>
        <taxon>Eubodonida</taxon>
        <taxon>Bodonidae</taxon>
        <taxon>Bodo</taxon>
    </lineage>
</organism>
<keyword evidence="1" id="KW-0147">Chitin-binding</keyword>
<keyword evidence="4" id="KW-0472">Membrane</keyword>